<dbReference type="AlphaFoldDB" id="A0A1V4AXR2"/>
<comment type="caution">
    <text evidence="1">The sequence shown here is derived from an EMBL/GenBank/DDBJ whole genome shotgun (WGS) entry which is preliminary data.</text>
</comment>
<organism evidence="1 2">
    <name type="scientific">Candidatus Brocadia carolinensis</name>
    <dbReference type="NCBI Taxonomy" id="1004156"/>
    <lineage>
        <taxon>Bacteria</taxon>
        <taxon>Pseudomonadati</taxon>
        <taxon>Planctomycetota</taxon>
        <taxon>Candidatus Brocadiia</taxon>
        <taxon>Candidatus Brocadiales</taxon>
        <taxon>Candidatus Brocadiaceae</taxon>
        <taxon>Candidatus Brocadia</taxon>
    </lineage>
</organism>
<dbReference type="EMBL" id="AYTS01000009">
    <property type="protein sequence ID" value="OOP57861.1"/>
    <property type="molecule type" value="Genomic_DNA"/>
</dbReference>
<protein>
    <recommendedName>
        <fullName evidence="3">DZANK-type domain-containing protein</fullName>
    </recommendedName>
</protein>
<name>A0A1V4AXR2_9BACT</name>
<evidence type="ECO:0008006" key="3">
    <source>
        <dbReference type="Google" id="ProtNLM"/>
    </source>
</evidence>
<dbReference type="Proteomes" id="UP000189681">
    <property type="component" value="Unassembled WGS sequence"/>
</dbReference>
<evidence type="ECO:0000313" key="2">
    <source>
        <dbReference type="Proteomes" id="UP000189681"/>
    </source>
</evidence>
<evidence type="ECO:0000313" key="1">
    <source>
        <dbReference type="EMBL" id="OOP57861.1"/>
    </source>
</evidence>
<sequence length="160" mass="17702">MASENIKLCPECGSEYYAHISECADCGIPLKIPEEIEKKEDKKPDVTVHLHGEWVAIREEEKEGIRELSDVLSGKGIPSQIALAPGCSTGKCGCRYLLLVAKGDVHAAHDCIEEFHTHMYPEIKTAQEWESQGKCPACGYRVSHDTKECPDCGLLLMSEK</sequence>
<proteinExistence type="predicted"/>
<accession>A0A1V4AXR2</accession>
<gene>
    <name evidence="1" type="ORF">AYP45_00980</name>
</gene>
<reference evidence="1 2" key="1">
    <citation type="journal article" date="2017" name="Water Res.">
        <title>Discovery and metagenomic analysis of an anammox bacterial enrichment related to Candidatus "Brocadia caroliniensis" in a full-scale glycerol-fed nitritation-denitritation separate centrate treatment process.</title>
        <authorList>
            <person name="Park H."/>
            <person name="Brotto A.C."/>
            <person name="van Loosdrecht M.C."/>
            <person name="Chandran K."/>
        </authorList>
    </citation>
    <scope>NUCLEOTIDE SEQUENCE [LARGE SCALE GENOMIC DNA]</scope>
    <source>
        <strain evidence="1">26THWARD</strain>
    </source>
</reference>